<dbReference type="EMBL" id="CP009920">
    <property type="protein sequence ID" value="AJI22652.1"/>
    <property type="molecule type" value="Genomic_DNA"/>
</dbReference>
<reference evidence="1 2" key="1">
    <citation type="journal article" date="2015" name="Genome Announc.">
        <title>Complete genome sequences for 35 biothreat assay-relevant bacillus species.</title>
        <authorList>
            <person name="Johnson S.L."/>
            <person name="Daligault H.E."/>
            <person name="Davenport K.W."/>
            <person name="Jaissle J."/>
            <person name="Frey K.G."/>
            <person name="Ladner J.T."/>
            <person name="Broomall S.M."/>
            <person name="Bishop-Lilly K.A."/>
            <person name="Bruce D.C."/>
            <person name="Gibbons H.S."/>
            <person name="Coyne S.R."/>
            <person name="Lo C.C."/>
            <person name="Meincke L."/>
            <person name="Munk A.C."/>
            <person name="Koroleva G.I."/>
            <person name="Rosenzweig C.N."/>
            <person name="Palacios G.F."/>
            <person name="Redden C.L."/>
            <person name="Minogue T.D."/>
            <person name="Chain P.S."/>
        </authorList>
    </citation>
    <scope>NUCLEOTIDE SEQUENCE [LARGE SCALE GENOMIC DNA]</scope>
    <source>
        <strain evidence="2">ATCC 14581 / DSM 32 / JCM 2506 / NBRC 15308 / NCIMB 9376 / NCTC 10342 / NRRL B-14308 / VKM B-512</strain>
    </source>
</reference>
<dbReference type="GO" id="GO:0008168">
    <property type="term" value="F:methyltransferase activity"/>
    <property type="evidence" value="ECO:0007669"/>
    <property type="project" value="UniProtKB-KW"/>
</dbReference>
<dbReference type="AlphaFoldDB" id="A0A0B6ANG6"/>
<gene>
    <name evidence="1" type="ORF">BG04_3910</name>
</gene>
<evidence type="ECO:0000313" key="2">
    <source>
        <dbReference type="Proteomes" id="UP000031829"/>
    </source>
</evidence>
<name>A0A0B6ANG6_PRIM2</name>
<dbReference type="HOGENOM" id="CLU_2566745_0_0_9"/>
<dbReference type="PANTHER" id="PTHR43460:SF1">
    <property type="entry name" value="METHYLTRANSFERASE TYPE 11 DOMAIN-CONTAINING PROTEIN"/>
    <property type="match status" value="1"/>
</dbReference>
<dbReference type="InterPro" id="IPR052939">
    <property type="entry name" value="23S_rRNA_MeTrnsfrase_RlmA"/>
</dbReference>
<evidence type="ECO:0000313" key="1">
    <source>
        <dbReference type="EMBL" id="AJI22652.1"/>
    </source>
</evidence>
<dbReference type="GO" id="GO:0032259">
    <property type="term" value="P:methylation"/>
    <property type="evidence" value="ECO:0007669"/>
    <property type="project" value="UniProtKB-KW"/>
</dbReference>
<dbReference type="Proteomes" id="UP000031829">
    <property type="component" value="Chromosome"/>
</dbReference>
<dbReference type="PANTHER" id="PTHR43460">
    <property type="entry name" value="METHYLTRANSFERASE"/>
    <property type="match status" value="1"/>
</dbReference>
<organism evidence="1 2">
    <name type="scientific">Priestia megaterium (strain ATCC 14581 / DSM 32 / CCUG 1817 / JCM 2506 / NBRC 15308 / NCIMB 9376 / NCTC 10342 / NRRL B-14308 / VKM B-512 / Ford 19)</name>
    <name type="common">Bacillus megaterium</name>
    <dbReference type="NCBI Taxonomy" id="1348623"/>
    <lineage>
        <taxon>Bacteria</taxon>
        <taxon>Bacillati</taxon>
        <taxon>Bacillota</taxon>
        <taxon>Bacilli</taxon>
        <taxon>Bacillales</taxon>
        <taxon>Bacillaceae</taxon>
        <taxon>Priestia</taxon>
    </lineage>
</organism>
<accession>A0A0B6ANG6</accession>
<keyword evidence="1" id="KW-0489">Methyltransferase</keyword>
<keyword evidence="1" id="KW-0808">Transferase</keyword>
<sequence length="81" mass="9051">MITDKHFLNAVNNTNVDFTGWDFSIITRTGHMDSDMLSWSYGSEAFRLIQNSNVALDIGTGGGEFLSLLQPFPRVMYTTEG</sequence>
<proteinExistence type="predicted"/>
<dbReference type="KEGG" id="bmeg:BG04_3910"/>
<protein>
    <submittedName>
        <fullName evidence="1">Putative methyltransferase type 11</fullName>
    </submittedName>
</protein>